<feature type="compositionally biased region" description="Polar residues" evidence="1">
    <location>
        <begin position="572"/>
        <end position="583"/>
    </location>
</feature>
<feature type="region of interest" description="Disordered" evidence="1">
    <location>
        <begin position="361"/>
        <end position="391"/>
    </location>
</feature>
<evidence type="ECO:0000313" key="2">
    <source>
        <dbReference type="EMBL" id="KAK7194297.1"/>
    </source>
</evidence>
<name>A0AAW0EJN1_9TRYP</name>
<evidence type="ECO:0000256" key="1">
    <source>
        <dbReference type="SAM" id="MobiDB-lite"/>
    </source>
</evidence>
<feature type="compositionally biased region" description="Polar residues" evidence="1">
    <location>
        <begin position="59"/>
        <end position="71"/>
    </location>
</feature>
<evidence type="ECO:0000313" key="3">
    <source>
        <dbReference type="Proteomes" id="UP001430356"/>
    </source>
</evidence>
<feature type="compositionally biased region" description="Low complexity" evidence="1">
    <location>
        <begin position="41"/>
        <end position="58"/>
    </location>
</feature>
<feature type="region of interest" description="Disordered" evidence="1">
    <location>
        <begin position="410"/>
        <end position="437"/>
    </location>
</feature>
<feature type="region of interest" description="Disordered" evidence="1">
    <location>
        <begin position="523"/>
        <end position="589"/>
    </location>
</feature>
<organism evidence="2 3">
    <name type="scientific">Novymonas esmeraldas</name>
    <dbReference type="NCBI Taxonomy" id="1808958"/>
    <lineage>
        <taxon>Eukaryota</taxon>
        <taxon>Discoba</taxon>
        <taxon>Euglenozoa</taxon>
        <taxon>Kinetoplastea</taxon>
        <taxon>Metakinetoplastina</taxon>
        <taxon>Trypanosomatida</taxon>
        <taxon>Trypanosomatidae</taxon>
        <taxon>Novymonas</taxon>
    </lineage>
</organism>
<feature type="region of interest" description="Disordered" evidence="1">
    <location>
        <begin position="233"/>
        <end position="252"/>
    </location>
</feature>
<feature type="compositionally biased region" description="Low complexity" evidence="1">
    <location>
        <begin position="179"/>
        <end position="200"/>
    </location>
</feature>
<dbReference type="Proteomes" id="UP001430356">
    <property type="component" value="Unassembled WGS sequence"/>
</dbReference>
<dbReference type="AlphaFoldDB" id="A0AAW0EJN1"/>
<feature type="region of interest" description="Disordered" evidence="1">
    <location>
        <begin position="946"/>
        <end position="965"/>
    </location>
</feature>
<sequence>MWDALPPVVSVVTAADELHGISLAGRATGMICEGNGSNCHAGPAAAASTASGSRPSTAQASSAMTPRSATHVSGEWSLSLGGPPRGLTARAGQLLPVTASAGAAVSTSASAPTSAGGSWREHRTTASNTAASDTAAPSTLLQPQPQPPTLPSSHDDEARWARPAASPSHRATHAPPPSAAAATGAAQEFAAPPSPAAASAHTSESGHEALRRHSRSPGMSLLWSSAPAGDTVADTVADAPRSPSVSSTGTSGFHAVHLPFSPSERPVSAWSPSASGRSAAPPWAMVNPFADVHQRRPGSPATAVSAQAQSLRRPASALWQLHPPPPPPNVGTSSSSSSAAAAAAMASVRPPSSLLEGRWAAGDAAAPSTHHRPSPPGASPAHPQAHVHSHHLAATATELRCSDHANASISSVSPPVLHRSASSRSPPPPLFTAPPTQRAHPFGVMNRSRSGGNASPAPPPDALVGAMAPVDHNQSFYMGTTGNDNLRRSFFFPVAPHDGIAGGQDADADTAAAADPYCSPTAYQTPPTFSGSGGSGSAQQLRPVPVPPSAAAQRTTTATTASAPPPLTLVPHSSSSAWPSTGQPLPADTSAASQCVSLSLSTAPLHVSLGELRSPPSGVLAGDASCRTGVSNSSFISPTLANSHWRHRFDDSVLDGERPSLALLPDSTAQRAARGAAAATPGSGAARTAAAASAHRTASTPAAAAAAAARETPAPAYLVDWEQSLAAFQSRAESYYVFKNSCTETYLTLIEHDVDRFLVCYFSGGALRPEESVQTALAGRAGAIAARAPLVPGNGGGGVVGNVAGGGLQKMLQGSKALQKLSETGSKWLTRVGSNLRRASATPAPRYSEPQSPLASSAATVAALAAAPDTWSTPTTIRPAGGAVATAASTLPSHADVYAANPLGVQAAMLSGATFSTSAAGQLTSSASRDSVSSSAGTGQLSPTFPAAPSAGCSSAASTVASSPYPAPVSAEEAELRCIRQLGPFVANVVPETYMDVRPSGDVMAQVQRNHAILLHALQHVLVTDGDSRGASPATDDSPLPPAALTNMPSPVSSSAHANSSTVAPLSSLAGLVSQRLRDGLLLPTIHATWRDYLTPLECKVGELAHIADANIDPILRRLRELSGGDDDEAVLTSPSPTTSAGERAACAALRASREAAVSRLSRLLRGDAEYLSAIHTMDDEFVENGAAWRERGSRMRQRGAALSDYVPVYGLVLSRLHRLEMEHRTVLELWGGSSAVRVQRA</sequence>
<dbReference type="EMBL" id="JAECZO010000034">
    <property type="protein sequence ID" value="KAK7194297.1"/>
    <property type="molecule type" value="Genomic_DNA"/>
</dbReference>
<protein>
    <submittedName>
        <fullName evidence="2">Uncharacterized protein</fullName>
    </submittedName>
</protein>
<feature type="region of interest" description="Disordered" evidence="1">
    <location>
        <begin position="40"/>
        <end position="89"/>
    </location>
</feature>
<comment type="caution">
    <text evidence="2">The sequence shown here is derived from an EMBL/GenBank/DDBJ whole genome shotgun (WGS) entry which is preliminary data.</text>
</comment>
<feature type="compositionally biased region" description="Low complexity" evidence="1">
    <location>
        <begin position="947"/>
        <end position="958"/>
    </location>
</feature>
<feature type="compositionally biased region" description="Low complexity" evidence="1">
    <location>
        <begin position="1049"/>
        <end position="1059"/>
    </location>
</feature>
<accession>A0AAW0EJN1</accession>
<feature type="compositionally biased region" description="Low complexity" evidence="1">
    <location>
        <begin position="330"/>
        <end position="344"/>
    </location>
</feature>
<feature type="region of interest" description="Disordered" evidence="1">
    <location>
        <begin position="1026"/>
        <end position="1059"/>
    </location>
</feature>
<feature type="region of interest" description="Disordered" evidence="1">
    <location>
        <begin position="318"/>
        <end position="344"/>
    </location>
</feature>
<proteinExistence type="predicted"/>
<keyword evidence="3" id="KW-1185">Reference proteome</keyword>
<feature type="region of interest" description="Disordered" evidence="1">
    <location>
        <begin position="102"/>
        <end position="225"/>
    </location>
</feature>
<gene>
    <name evidence="2" type="ORF">NESM_000344700</name>
</gene>
<feature type="compositionally biased region" description="Low complexity" evidence="1">
    <location>
        <begin position="549"/>
        <end position="562"/>
    </location>
</feature>
<feature type="region of interest" description="Disordered" evidence="1">
    <location>
        <begin position="292"/>
        <end position="311"/>
    </location>
</feature>
<reference evidence="2 3" key="1">
    <citation type="journal article" date="2021" name="MBio">
        <title>A New Model Trypanosomatid, Novymonas esmeraldas: Genomic Perception of Its 'Candidatus Pandoraea novymonadis' Endosymbiont.</title>
        <authorList>
            <person name="Zakharova A."/>
            <person name="Saura A."/>
            <person name="Butenko A."/>
            <person name="Podesvova L."/>
            <person name="Warmusova S."/>
            <person name="Kostygov A.Y."/>
            <person name="Nenarokova A."/>
            <person name="Lukes J."/>
            <person name="Opperdoes F.R."/>
            <person name="Yurchenko V."/>
        </authorList>
    </citation>
    <scope>NUCLEOTIDE SEQUENCE [LARGE SCALE GENOMIC DNA]</scope>
    <source>
        <strain evidence="2 3">E262AT.01</strain>
    </source>
</reference>
<feature type="compositionally biased region" description="Low complexity" evidence="1">
    <location>
        <begin position="102"/>
        <end position="118"/>
    </location>
</feature>
<feature type="compositionally biased region" description="Low complexity" evidence="1">
    <location>
        <begin position="125"/>
        <end position="143"/>
    </location>
</feature>